<dbReference type="AlphaFoldDB" id="A0A401UP29"/>
<dbReference type="Gene3D" id="3.30.70.2700">
    <property type="match status" value="1"/>
</dbReference>
<dbReference type="InterPro" id="IPR036188">
    <property type="entry name" value="FAD/NAD-bd_sf"/>
</dbReference>
<dbReference type="OrthoDB" id="9772594at2"/>
<comment type="caution">
    <text evidence="3">The sequence shown here is derived from an EMBL/GenBank/DDBJ whole genome shotgun (WGS) entry which is preliminary data.</text>
</comment>
<dbReference type="EMBL" id="BHYK01000016">
    <property type="protein sequence ID" value="GCD11293.1"/>
    <property type="molecule type" value="Genomic_DNA"/>
</dbReference>
<sequence>MAIKVNNIVLDIDENIEDVKIKAAKKMRIDQSEIKVFKIAKESIDARKKNNIKFNYAAIIEMDNEIKIVAKANDKDVILEPVKYDSEFEFGTKKMNHRPIIVGMGPAGMFAGLLMAQKGYKPLIIERGESVERRTNSIVKFWTRAVLNAESNVQFGEGGAGTFSDGKLTTRIKDTRCDYILEEFVKAGAPEEILYMGKPHIGTDILKSVVKNIRESIISLGGEVRFNSKLEDIIIKDKKIKSIIVNGEEIPCDSLILAPGHSSRDTYEMLYEKGVFMSSKPFAVGVRIEHPQGMINENQYGKYASHERLQAADYKLTYNSEKSGRAVYSFCMCPGGEVVAAASEQGHLVINGMSKYKRDKANANSAIVVSVGPKDFQGDNPLSGIEFQRHYEALAYTLGGSNFNAPVQLVGDFLKDKVSSVIGGVKPSYTPGYKFADLTKCLPNYVTDSIKEALPKFEYKINGFAREDAIMTGIETRTSAPVRIDRNDNLQSISLEGLYPAGEGAGYAGGIISAAVDGLKVAENIMKEWKQI</sequence>
<dbReference type="GO" id="GO:0016491">
    <property type="term" value="F:oxidoreductase activity"/>
    <property type="evidence" value="ECO:0007669"/>
    <property type="project" value="InterPro"/>
</dbReference>
<evidence type="ECO:0000313" key="4">
    <source>
        <dbReference type="Proteomes" id="UP000287872"/>
    </source>
</evidence>
<reference evidence="3 4" key="1">
    <citation type="submission" date="2018-11" db="EMBL/GenBank/DDBJ databases">
        <title>Genome sequencing and assembly of Clostridium tagluense strain A121.</title>
        <authorList>
            <person name="Murakami T."/>
            <person name="Segawa T."/>
            <person name="Shcherbakova V.A."/>
            <person name="Mori H."/>
            <person name="Yoshimura Y."/>
        </authorList>
    </citation>
    <scope>NUCLEOTIDE SEQUENCE [LARGE SCALE GENOMIC DNA]</scope>
    <source>
        <strain evidence="3 4">A121</strain>
    </source>
</reference>
<dbReference type="InterPro" id="IPR028348">
    <property type="entry name" value="FAD-binding_protein"/>
</dbReference>
<feature type="domain" description="FAD-dependent protein C-terminal" evidence="2">
    <location>
        <begin position="281"/>
        <end position="478"/>
    </location>
</feature>
<gene>
    <name evidence="3" type="ORF">Ctaglu_29160</name>
</gene>
<evidence type="ECO:0000259" key="2">
    <source>
        <dbReference type="Pfam" id="PF21688"/>
    </source>
</evidence>
<dbReference type="PANTHER" id="PTHR42842:SF3">
    <property type="entry name" value="FAD_NAD(P)-BINDING OXIDOREDUCTASE FAMILY PROTEIN"/>
    <property type="match status" value="1"/>
</dbReference>
<protein>
    <submittedName>
        <fullName evidence="3">Uncharacterized protein</fullName>
    </submittedName>
</protein>
<dbReference type="InterPro" id="IPR049516">
    <property type="entry name" value="FAD-depend_C"/>
</dbReference>
<dbReference type="RefSeq" id="WP_125002974.1">
    <property type="nucleotide sequence ID" value="NZ_BHYK01000016.1"/>
</dbReference>
<evidence type="ECO:0000313" key="3">
    <source>
        <dbReference type="EMBL" id="GCD11293.1"/>
    </source>
</evidence>
<dbReference type="PIRSF" id="PIRSF038984">
    <property type="entry name" value="FAD_binding_protein"/>
    <property type="match status" value="1"/>
</dbReference>
<accession>A0A401UP29</accession>
<dbReference type="InterPro" id="IPR023753">
    <property type="entry name" value="FAD/NAD-binding_dom"/>
</dbReference>
<name>A0A401UP29_9CLOT</name>
<feature type="domain" description="FAD/NAD(P)-binding" evidence="1">
    <location>
        <begin position="100"/>
        <end position="265"/>
    </location>
</feature>
<dbReference type="Pfam" id="PF21688">
    <property type="entry name" value="FAD-depend_C"/>
    <property type="match status" value="1"/>
</dbReference>
<evidence type="ECO:0000259" key="1">
    <source>
        <dbReference type="Pfam" id="PF07992"/>
    </source>
</evidence>
<organism evidence="3 4">
    <name type="scientific">Clostridium tagluense</name>
    <dbReference type="NCBI Taxonomy" id="360422"/>
    <lineage>
        <taxon>Bacteria</taxon>
        <taxon>Bacillati</taxon>
        <taxon>Bacillota</taxon>
        <taxon>Clostridia</taxon>
        <taxon>Eubacteriales</taxon>
        <taxon>Clostridiaceae</taxon>
        <taxon>Clostridium</taxon>
    </lineage>
</organism>
<dbReference type="Gene3D" id="3.50.50.60">
    <property type="entry name" value="FAD/NAD(P)-binding domain"/>
    <property type="match status" value="2"/>
</dbReference>
<dbReference type="PANTHER" id="PTHR42842">
    <property type="entry name" value="FAD/NAD(P)-BINDING OXIDOREDUCTASE"/>
    <property type="match status" value="1"/>
</dbReference>
<dbReference type="SUPFAM" id="SSF51905">
    <property type="entry name" value="FAD/NAD(P)-binding domain"/>
    <property type="match status" value="1"/>
</dbReference>
<keyword evidence="4" id="KW-1185">Reference proteome</keyword>
<dbReference type="GeneID" id="77243469"/>
<dbReference type="Proteomes" id="UP000287872">
    <property type="component" value="Unassembled WGS sequence"/>
</dbReference>
<proteinExistence type="predicted"/>
<dbReference type="Pfam" id="PF07992">
    <property type="entry name" value="Pyr_redox_2"/>
    <property type="match status" value="1"/>
</dbReference>